<keyword evidence="3" id="KW-1185">Reference proteome</keyword>
<keyword evidence="1" id="KW-0812">Transmembrane</keyword>
<keyword evidence="1" id="KW-0472">Membrane</keyword>
<accession>A0ABR9C7Z4</accession>
<evidence type="ECO:0000313" key="2">
    <source>
        <dbReference type="EMBL" id="MBD8876027.1"/>
    </source>
</evidence>
<feature type="transmembrane region" description="Helical" evidence="1">
    <location>
        <begin position="27"/>
        <end position="45"/>
    </location>
</feature>
<proteinExistence type="predicted"/>
<gene>
    <name evidence="2" type="ORF">IG617_07000</name>
</gene>
<comment type="caution">
    <text evidence="2">The sequence shown here is derived from an EMBL/GenBank/DDBJ whole genome shotgun (WGS) entry which is preliminary data.</text>
</comment>
<dbReference type="RefSeq" id="WP_192108537.1">
    <property type="nucleotide sequence ID" value="NZ_JACYXJ010000003.1"/>
</dbReference>
<dbReference type="Proteomes" id="UP000615687">
    <property type="component" value="Unassembled WGS sequence"/>
</dbReference>
<feature type="transmembrane region" description="Helical" evidence="1">
    <location>
        <begin position="152"/>
        <end position="171"/>
    </location>
</feature>
<sequence length="180" mass="20542">MTDIKFEKARACYDQNFEQFRSLNQQLIRIPQVSVTVTGGIWFVVGSAQTLSETVAFVFLLFTWIVNLGLGASCFRIRDVMESYAEKIEQFSPENFVSGTPRKPTFRLSQKYSMIRIYVFLMFIAGLASGLIAVLSYFPISESCIYGPTLRWMALLSCLTISGYAFFEFFLNTNTKMSQK</sequence>
<name>A0ABR9C7Z4_9HYPH</name>
<protein>
    <submittedName>
        <fullName evidence="2">Uncharacterized protein</fullName>
    </submittedName>
</protein>
<organism evidence="2 3">
    <name type="scientific">Roseibium polysiphoniae</name>
    <dbReference type="NCBI Taxonomy" id="2571221"/>
    <lineage>
        <taxon>Bacteria</taxon>
        <taxon>Pseudomonadati</taxon>
        <taxon>Pseudomonadota</taxon>
        <taxon>Alphaproteobacteria</taxon>
        <taxon>Hyphomicrobiales</taxon>
        <taxon>Stappiaceae</taxon>
        <taxon>Roseibium</taxon>
    </lineage>
</organism>
<feature type="transmembrane region" description="Helical" evidence="1">
    <location>
        <begin position="57"/>
        <end position="77"/>
    </location>
</feature>
<feature type="transmembrane region" description="Helical" evidence="1">
    <location>
        <begin position="117"/>
        <end position="140"/>
    </location>
</feature>
<reference evidence="2 3" key="1">
    <citation type="submission" date="2020-09" db="EMBL/GenBank/DDBJ databases">
        <title>The genome sequence of type strain Labrenzia polysiphoniae KACC 19711.</title>
        <authorList>
            <person name="Liu Y."/>
        </authorList>
    </citation>
    <scope>NUCLEOTIDE SEQUENCE [LARGE SCALE GENOMIC DNA]</scope>
    <source>
        <strain evidence="2 3">KACC 19711</strain>
    </source>
</reference>
<evidence type="ECO:0000313" key="3">
    <source>
        <dbReference type="Proteomes" id="UP000615687"/>
    </source>
</evidence>
<keyword evidence="1" id="KW-1133">Transmembrane helix</keyword>
<dbReference type="EMBL" id="JACYXJ010000003">
    <property type="protein sequence ID" value="MBD8876027.1"/>
    <property type="molecule type" value="Genomic_DNA"/>
</dbReference>
<evidence type="ECO:0000256" key="1">
    <source>
        <dbReference type="SAM" id="Phobius"/>
    </source>
</evidence>